<dbReference type="PANTHER" id="PTHR47331">
    <property type="entry name" value="PHD-TYPE DOMAIN-CONTAINING PROTEIN"/>
    <property type="match status" value="1"/>
</dbReference>
<comment type="caution">
    <text evidence="1">The sequence shown here is derived from an EMBL/GenBank/DDBJ whole genome shotgun (WGS) entry which is preliminary data.</text>
</comment>
<dbReference type="Proteomes" id="UP000591131">
    <property type="component" value="Unassembled WGS sequence"/>
</dbReference>
<dbReference type="Pfam" id="PF05380">
    <property type="entry name" value="Peptidase_A17"/>
    <property type="match status" value="1"/>
</dbReference>
<organism evidence="1 2">
    <name type="scientific">Perkinsus chesapeaki</name>
    <name type="common">Clam parasite</name>
    <name type="synonym">Perkinsus andrewsi</name>
    <dbReference type="NCBI Taxonomy" id="330153"/>
    <lineage>
        <taxon>Eukaryota</taxon>
        <taxon>Sar</taxon>
        <taxon>Alveolata</taxon>
        <taxon>Perkinsozoa</taxon>
        <taxon>Perkinsea</taxon>
        <taxon>Perkinsida</taxon>
        <taxon>Perkinsidae</taxon>
        <taxon>Perkinsus</taxon>
    </lineage>
</organism>
<accession>A0A7J6KIY5</accession>
<evidence type="ECO:0000313" key="1">
    <source>
        <dbReference type="EMBL" id="KAF4647245.1"/>
    </source>
</evidence>
<feature type="non-terminal residue" evidence="1">
    <location>
        <position position="219"/>
    </location>
</feature>
<evidence type="ECO:0000313" key="2">
    <source>
        <dbReference type="Proteomes" id="UP000591131"/>
    </source>
</evidence>
<name>A0A7J6KIY5_PERCH</name>
<dbReference type="InterPro" id="IPR008042">
    <property type="entry name" value="Retrotrans_Pao"/>
</dbReference>
<dbReference type="OrthoDB" id="5983986at2759"/>
<reference evidence="1 2" key="1">
    <citation type="submission" date="2020-04" db="EMBL/GenBank/DDBJ databases">
        <title>Perkinsus chesapeaki whole genome sequence.</title>
        <authorList>
            <person name="Bogema D.R."/>
        </authorList>
    </citation>
    <scope>NUCLEOTIDE SEQUENCE [LARGE SCALE GENOMIC DNA]</scope>
    <source>
        <strain evidence="1">ATCC PRA-425</strain>
    </source>
</reference>
<proteinExistence type="predicted"/>
<keyword evidence="2" id="KW-1185">Reference proteome</keyword>
<dbReference type="AlphaFoldDB" id="A0A7J6KIY5"/>
<gene>
    <name evidence="1" type="ORF">FOL47_004865</name>
</gene>
<dbReference type="EMBL" id="JAAPAO010002750">
    <property type="protein sequence ID" value="KAF4647245.1"/>
    <property type="molecule type" value="Genomic_DNA"/>
</dbReference>
<dbReference type="InterPro" id="IPR043502">
    <property type="entry name" value="DNA/RNA_pol_sf"/>
</dbReference>
<sequence length="219" mass="24824">MLKNKLEPANQQFNDLKWITESTKESKSIVGVWWSGCDEDVIYPTYKQDATIPKVVTKRVLLKHFNALFDPLGVALPVSMYGRSILKLAAKYGWDEELPRSFSLLLGKWHEVRGSVQPVKRYLDISQNVVIFCDASEFGCAAVCYVGQNLAFAKGHVWSEAEAKWTVPRKELQALVISLDIIALWPADKLVSILSDSEINLHRLVNGQSEKLPLPERRR</sequence>
<protein>
    <submittedName>
        <fullName evidence="1">Uncharacterized protein</fullName>
    </submittedName>
</protein>
<dbReference type="SUPFAM" id="SSF56672">
    <property type="entry name" value="DNA/RNA polymerases"/>
    <property type="match status" value="1"/>
</dbReference>